<feature type="chain" id="PRO_5046037184" evidence="11">
    <location>
        <begin position="19"/>
        <end position="347"/>
    </location>
</feature>
<dbReference type="Proteomes" id="UP001431902">
    <property type="component" value="Unassembled WGS sequence"/>
</dbReference>
<evidence type="ECO:0000256" key="10">
    <source>
        <dbReference type="ARBA" id="ARBA00023237"/>
    </source>
</evidence>
<dbReference type="InterPro" id="IPR050298">
    <property type="entry name" value="Gram-neg_bact_OMP"/>
</dbReference>
<accession>A0ABT6X705</accession>
<keyword evidence="5" id="KW-0812">Transmembrane</keyword>
<evidence type="ECO:0000256" key="4">
    <source>
        <dbReference type="ARBA" id="ARBA00022452"/>
    </source>
</evidence>
<proteinExistence type="predicted"/>
<dbReference type="InterPro" id="IPR023614">
    <property type="entry name" value="Porin_dom_sf"/>
</dbReference>
<evidence type="ECO:0000313" key="14">
    <source>
        <dbReference type="Proteomes" id="UP001431902"/>
    </source>
</evidence>
<evidence type="ECO:0000259" key="12">
    <source>
        <dbReference type="Pfam" id="PF13609"/>
    </source>
</evidence>
<evidence type="ECO:0000256" key="8">
    <source>
        <dbReference type="ARBA" id="ARBA00023114"/>
    </source>
</evidence>
<dbReference type="InterPro" id="IPR033900">
    <property type="entry name" value="Gram_neg_porin_domain"/>
</dbReference>
<sequence length="347" mass="35469">MKKSLIALAALAATGAFAQSSVQIDGVMDVAVTSIDYKGQKVSGIANNGSSTSQINFRGTEDLGGGLKANFRVETDWNTVSNNANAGTASTIATPVNSTAGTFGNGELRVGLAGNFGTIDAGAVNYNSLISGLTGQPFGTAIGSGFGATSARLIRSDNSINYKSPSFSGLTVSLYNAQKQTKATGSDYSATFGAYDFTGSDEVNVSYNNGPIAASYTNLKQKAAAGTSTTYDTLGANYALGAAKLFVLLQNTKNSAGTTDNSYVALSGTYTMGATTLMASAGTFENKAGAKSKLAALGADYALSKRTAVYARYESIDDKAGVAANPTTLVGSNDKRTRTAVGVRHAF</sequence>
<evidence type="ECO:0000256" key="9">
    <source>
        <dbReference type="ARBA" id="ARBA00023136"/>
    </source>
</evidence>
<dbReference type="PRINTS" id="PR00184">
    <property type="entry name" value="NEISSPPORIN"/>
</dbReference>
<feature type="domain" description="Porin" evidence="12">
    <location>
        <begin position="7"/>
        <end position="320"/>
    </location>
</feature>
<evidence type="ECO:0000313" key="13">
    <source>
        <dbReference type="EMBL" id="MDI9233893.1"/>
    </source>
</evidence>
<dbReference type="SUPFAM" id="SSF56935">
    <property type="entry name" value="Porins"/>
    <property type="match status" value="1"/>
</dbReference>
<dbReference type="PANTHER" id="PTHR34501:SF9">
    <property type="entry name" value="MAJOR OUTER MEMBRANE PROTEIN P.IA"/>
    <property type="match status" value="1"/>
</dbReference>
<organism evidence="13 14">
    <name type="scientific">Limnohabitans lacus</name>
    <dbReference type="NCBI Taxonomy" id="3045173"/>
    <lineage>
        <taxon>Bacteria</taxon>
        <taxon>Pseudomonadati</taxon>
        <taxon>Pseudomonadota</taxon>
        <taxon>Betaproteobacteria</taxon>
        <taxon>Burkholderiales</taxon>
        <taxon>Comamonadaceae</taxon>
        <taxon>Limnohabitans</taxon>
    </lineage>
</organism>
<evidence type="ECO:0000256" key="5">
    <source>
        <dbReference type="ARBA" id="ARBA00022692"/>
    </source>
</evidence>
<keyword evidence="3" id="KW-0813">Transport</keyword>
<keyword evidence="7" id="KW-0406">Ion transport</keyword>
<dbReference type="Gene3D" id="2.40.160.10">
    <property type="entry name" value="Porin"/>
    <property type="match status" value="1"/>
</dbReference>
<dbReference type="RefSeq" id="WP_283224283.1">
    <property type="nucleotide sequence ID" value="NZ_JASGBH010000005.1"/>
</dbReference>
<evidence type="ECO:0000256" key="7">
    <source>
        <dbReference type="ARBA" id="ARBA00023065"/>
    </source>
</evidence>
<feature type="signal peptide" evidence="11">
    <location>
        <begin position="1"/>
        <end position="18"/>
    </location>
</feature>
<keyword evidence="6 11" id="KW-0732">Signal</keyword>
<keyword evidence="10" id="KW-0998">Cell outer membrane</keyword>
<dbReference type="Pfam" id="PF13609">
    <property type="entry name" value="Porin_4"/>
    <property type="match status" value="1"/>
</dbReference>
<keyword evidence="14" id="KW-1185">Reference proteome</keyword>
<evidence type="ECO:0000256" key="3">
    <source>
        <dbReference type="ARBA" id="ARBA00022448"/>
    </source>
</evidence>
<evidence type="ECO:0000256" key="11">
    <source>
        <dbReference type="SAM" id="SignalP"/>
    </source>
</evidence>
<evidence type="ECO:0000256" key="2">
    <source>
        <dbReference type="ARBA" id="ARBA00011233"/>
    </source>
</evidence>
<comment type="caution">
    <text evidence="13">The sequence shown here is derived from an EMBL/GenBank/DDBJ whole genome shotgun (WGS) entry which is preliminary data.</text>
</comment>
<reference evidence="13" key="1">
    <citation type="submission" date="2023-05" db="EMBL/GenBank/DDBJ databases">
        <title>Limnohabitans sp. strain HM2-2 Genome sequencing and assembly.</title>
        <authorList>
            <person name="Jung Y."/>
        </authorList>
    </citation>
    <scope>NUCLEOTIDE SEQUENCE</scope>
    <source>
        <strain evidence="13">HM2-2</strain>
    </source>
</reference>
<comment type="subcellular location">
    <subcellularLocation>
        <location evidence="1">Cell outer membrane</location>
        <topology evidence="1">Multi-pass membrane protein</topology>
    </subcellularLocation>
</comment>
<dbReference type="InterPro" id="IPR002299">
    <property type="entry name" value="Porin_Neis"/>
</dbReference>
<comment type="subunit">
    <text evidence="2">Homotrimer.</text>
</comment>
<evidence type="ECO:0000256" key="6">
    <source>
        <dbReference type="ARBA" id="ARBA00022729"/>
    </source>
</evidence>
<gene>
    <name evidence="13" type="ORF">QLQ16_08590</name>
</gene>
<keyword evidence="9" id="KW-0472">Membrane</keyword>
<name>A0ABT6X705_9BURK</name>
<dbReference type="EMBL" id="JASGBH010000005">
    <property type="protein sequence ID" value="MDI9233893.1"/>
    <property type="molecule type" value="Genomic_DNA"/>
</dbReference>
<dbReference type="CDD" id="cd00342">
    <property type="entry name" value="gram_neg_porins"/>
    <property type="match status" value="1"/>
</dbReference>
<dbReference type="PANTHER" id="PTHR34501">
    <property type="entry name" value="PROTEIN YDDL-RELATED"/>
    <property type="match status" value="1"/>
</dbReference>
<keyword evidence="4" id="KW-1134">Transmembrane beta strand</keyword>
<evidence type="ECO:0000256" key="1">
    <source>
        <dbReference type="ARBA" id="ARBA00004571"/>
    </source>
</evidence>
<protein>
    <submittedName>
        <fullName evidence="13">Porin</fullName>
    </submittedName>
</protein>
<keyword evidence="8" id="KW-0626">Porin</keyword>